<accession>C0FS39</accession>
<proteinExistence type="predicted"/>
<reference evidence="1 2" key="1">
    <citation type="submission" date="2009-02" db="EMBL/GenBank/DDBJ databases">
        <authorList>
            <person name="Fulton L."/>
            <person name="Clifton S."/>
            <person name="Fulton B."/>
            <person name="Xu J."/>
            <person name="Minx P."/>
            <person name="Pepin K.H."/>
            <person name="Johnson M."/>
            <person name="Bhonagiri V."/>
            <person name="Nash W.E."/>
            <person name="Mardis E.R."/>
            <person name="Wilson R.K."/>
        </authorList>
    </citation>
    <scope>NUCLEOTIDE SEQUENCE [LARGE SCALE GENOMIC DNA]</scope>
    <source>
        <strain evidence="1 2">DSM 16841</strain>
    </source>
</reference>
<evidence type="ECO:0000313" key="2">
    <source>
        <dbReference type="Proteomes" id="UP000003561"/>
    </source>
</evidence>
<dbReference type="Proteomes" id="UP000003561">
    <property type="component" value="Unassembled WGS sequence"/>
</dbReference>
<sequence length="93" mass="10688">MRRGANKMQYDETCLEYFLAHQEQLLPEPVAETMEEAEEFLEDCMAVVCMNLKEVKAYFEDQGADIEGMSLRDLEEASEVFALPDGRYLIVEA</sequence>
<dbReference type="eggNOG" id="ENOG5032ZV2">
    <property type="taxonomic scope" value="Bacteria"/>
</dbReference>
<dbReference type="EMBL" id="ACFY01000059">
    <property type="protein sequence ID" value="EEG94593.1"/>
    <property type="molecule type" value="Genomic_DNA"/>
</dbReference>
<organism evidence="1 2">
    <name type="scientific">Roseburia inulinivorans DSM 16841</name>
    <dbReference type="NCBI Taxonomy" id="622312"/>
    <lineage>
        <taxon>Bacteria</taxon>
        <taxon>Bacillati</taxon>
        <taxon>Bacillota</taxon>
        <taxon>Clostridia</taxon>
        <taxon>Lachnospirales</taxon>
        <taxon>Lachnospiraceae</taxon>
        <taxon>Roseburia</taxon>
    </lineage>
</organism>
<evidence type="ECO:0000313" key="1">
    <source>
        <dbReference type="EMBL" id="EEG94593.1"/>
    </source>
</evidence>
<evidence type="ECO:0008006" key="3">
    <source>
        <dbReference type="Google" id="ProtNLM"/>
    </source>
</evidence>
<protein>
    <recommendedName>
        <fullName evidence="3">Glyoxalase</fullName>
    </recommendedName>
</protein>
<reference evidence="1 2" key="2">
    <citation type="submission" date="2009-03" db="EMBL/GenBank/DDBJ databases">
        <title>Draft genome sequence of Roseburia inulinivorans (DSM 16841).</title>
        <authorList>
            <person name="Sudarsanam P."/>
            <person name="Ley R."/>
            <person name="Guruge J."/>
            <person name="Turnbaugh P.J."/>
            <person name="Mahowald M."/>
            <person name="Liep D."/>
            <person name="Gordon J."/>
        </authorList>
    </citation>
    <scope>NUCLEOTIDE SEQUENCE [LARGE SCALE GENOMIC DNA]</scope>
    <source>
        <strain evidence="1 2">DSM 16841</strain>
    </source>
</reference>
<dbReference type="AlphaFoldDB" id="C0FS39"/>
<name>C0FS39_9FIRM</name>
<gene>
    <name evidence="1" type="ORF">ROSEINA2194_01554</name>
</gene>
<comment type="caution">
    <text evidence="1">The sequence shown here is derived from an EMBL/GenBank/DDBJ whole genome shotgun (WGS) entry which is preliminary data.</text>
</comment>